<evidence type="ECO:0000256" key="5">
    <source>
        <dbReference type="ARBA" id="ARBA00023125"/>
    </source>
</evidence>
<dbReference type="AlphaFoldDB" id="A0A2Z6R1U9"/>
<feature type="compositionally biased region" description="Polar residues" evidence="8">
    <location>
        <begin position="828"/>
        <end position="837"/>
    </location>
</feature>
<evidence type="ECO:0000313" key="12">
    <source>
        <dbReference type="Proteomes" id="UP000247702"/>
    </source>
</evidence>
<dbReference type="SMART" id="SM00906">
    <property type="entry name" value="Fungal_trans"/>
    <property type="match status" value="1"/>
</dbReference>
<dbReference type="PANTHER" id="PTHR31313:SF81">
    <property type="entry name" value="TY1 ENHANCER ACTIVATOR"/>
    <property type="match status" value="1"/>
</dbReference>
<proteinExistence type="predicted"/>
<dbReference type="InterPro" id="IPR051615">
    <property type="entry name" value="Transcr_Regulatory_Elem"/>
</dbReference>
<keyword evidence="4" id="KW-0805">Transcription regulation</keyword>
<organism evidence="10 12">
    <name type="scientific">Rhizophagus clarus</name>
    <dbReference type="NCBI Taxonomy" id="94130"/>
    <lineage>
        <taxon>Eukaryota</taxon>
        <taxon>Fungi</taxon>
        <taxon>Fungi incertae sedis</taxon>
        <taxon>Mucoromycota</taxon>
        <taxon>Glomeromycotina</taxon>
        <taxon>Glomeromycetes</taxon>
        <taxon>Glomerales</taxon>
        <taxon>Glomeraceae</taxon>
        <taxon>Rhizophagus</taxon>
    </lineage>
</organism>
<dbReference type="CDD" id="cd12148">
    <property type="entry name" value="fungal_TF_MHR"/>
    <property type="match status" value="1"/>
</dbReference>
<dbReference type="EMBL" id="BLAL01000183">
    <property type="protein sequence ID" value="GES89123.1"/>
    <property type="molecule type" value="Genomic_DNA"/>
</dbReference>
<dbReference type="Pfam" id="PF04082">
    <property type="entry name" value="Fungal_trans"/>
    <property type="match status" value="1"/>
</dbReference>
<evidence type="ECO:0000259" key="9">
    <source>
        <dbReference type="PROSITE" id="PS50048"/>
    </source>
</evidence>
<evidence type="ECO:0000313" key="10">
    <source>
        <dbReference type="EMBL" id="GBB90931.1"/>
    </source>
</evidence>
<sequence length="1035" mass="119452">MDVVYLRPFTNPKRVKLVSTCDVCKNRKVKCDRERPECGTCKKTNRKCSYTYAALTETMRDKQTGMRAQADSNFFQTQLNYLQKMQFGQLYDESGYLSMASRGFGIDVNNSQHVPGMLTRPMISMTTNSNVYDAPDDTSTLASEVLQYTSDIVSSIPKDTQQQQYDPYYLNDNDFSVLIHQVPQLSENYLPQTSIPPQQIHQESHQQLSPQQSSHQQMPQQPPPHQPPQQLPQQVPQRQPQQFTQQRHHVSNEDTVMEDLITNIKNMNLYESTRYIGEGSLLMLDEEDIGEMIIPQMTKDISEVDKSLKILPNEKTAIELIHLYYKHVHRYFPAIRKEIVWNAHEVVRNAPGNLSTPQHLLLLNCIFFIASPFHDDPDKKNGRIYFDRAEALLYEYCTQPHVLTVMAIILLGQHNKQIGSRWMYNGIATKMLFELGLHRKFKKVEMDKEIEKMRNEAFWMTFISENLVSATYGRPNMIDETDCDVDVPLMPSDQNPTDENTKLEIAYIYLINLSRICARVRKYMHAASRLRFLMQDDENKFRVLDAALASWFNSLPDWLKFEKIVKDPDGILLNGIGGDIHIFFYTILILLHSRYMKPQAQYNVNTTNSSIICIQSATIIVHWLEILLDKHKDFFRFSVSGSLAINPAMCVFSWHINNESENNKKSRDMLQRLEIMKQQVDELFNIGKIDCIERRLLGIESNRVGNHEINAREWEVFIPDNADDVESIRRRYSWIARKQSGGGHFMPRKQKSKSLSYSSKMYNFGSRYDFMGQQDTQDFNFTFKTDKTFNFSAFSSGQNPDLPQLTVGGVIVDEPEQFDHQDNQQFGSQYHTPLQRTPSQQSPQLEPQQFHTPLSQSPQLQLQEDYHSSQLHHSSQEYNSPLGQSPHISPHISHEGMDAKPQHIDTNLSKLLSQQQYIDQLDDKCNNINNNVLWTPPLSARPQPQRWNHDELSSNTLTPTSLPVENTMLTPPMQPQDFLSGSLNEFAGDELWNVLQNEDNFGTASKYDNNSGYNNDEEYDSVGLGISVMGNNNIQ</sequence>
<feature type="compositionally biased region" description="Low complexity" evidence="8">
    <location>
        <begin position="231"/>
        <end position="245"/>
    </location>
</feature>
<reference evidence="10 12" key="1">
    <citation type="submission" date="2017-11" db="EMBL/GenBank/DDBJ databases">
        <title>The genome of Rhizophagus clarus HR1 reveals common genetic basis of auxotrophy among arbuscular mycorrhizal fungi.</title>
        <authorList>
            <person name="Kobayashi Y."/>
        </authorList>
    </citation>
    <scope>NUCLEOTIDE SEQUENCE [LARGE SCALE GENOMIC DNA]</scope>
    <source>
        <strain evidence="10 12">HR1</strain>
    </source>
</reference>
<dbReference type="InterPro" id="IPR007219">
    <property type="entry name" value="XnlR_reg_dom"/>
</dbReference>
<keyword evidence="5" id="KW-0238">DNA-binding</keyword>
<name>A0A2Z6R1U9_9GLOM</name>
<keyword evidence="12" id="KW-1185">Reference proteome</keyword>
<dbReference type="Proteomes" id="UP000615446">
    <property type="component" value="Unassembled WGS sequence"/>
</dbReference>
<dbReference type="GO" id="GO:0006351">
    <property type="term" value="P:DNA-templated transcription"/>
    <property type="evidence" value="ECO:0007669"/>
    <property type="project" value="InterPro"/>
</dbReference>
<dbReference type="InterPro" id="IPR036864">
    <property type="entry name" value="Zn2-C6_fun-type_DNA-bd_sf"/>
</dbReference>
<accession>A0A2Z6R1U9</accession>
<feature type="compositionally biased region" description="Pro residues" evidence="8">
    <location>
        <begin position="220"/>
        <end position="230"/>
    </location>
</feature>
<evidence type="ECO:0000256" key="1">
    <source>
        <dbReference type="ARBA" id="ARBA00004123"/>
    </source>
</evidence>
<dbReference type="InterPro" id="IPR001138">
    <property type="entry name" value="Zn2Cys6_DnaBD"/>
</dbReference>
<keyword evidence="7" id="KW-0539">Nucleus</keyword>
<dbReference type="PANTHER" id="PTHR31313">
    <property type="entry name" value="TY1 ENHANCER ACTIVATOR"/>
    <property type="match status" value="1"/>
</dbReference>
<evidence type="ECO:0000256" key="7">
    <source>
        <dbReference type="ARBA" id="ARBA00023242"/>
    </source>
</evidence>
<feature type="region of interest" description="Disordered" evidence="8">
    <location>
        <begin position="828"/>
        <end position="897"/>
    </location>
</feature>
<dbReference type="Pfam" id="PF00172">
    <property type="entry name" value="Zn_clus"/>
    <property type="match status" value="1"/>
</dbReference>
<feature type="compositionally biased region" description="Low complexity" evidence="8">
    <location>
        <begin position="205"/>
        <end position="219"/>
    </location>
</feature>
<keyword evidence="3" id="KW-0862">Zinc</keyword>
<dbReference type="SMART" id="SM00066">
    <property type="entry name" value="GAL4"/>
    <property type="match status" value="1"/>
</dbReference>
<protein>
    <submittedName>
        <fullName evidence="11">Fungal-specific transcription factor domain-domain-containing protein</fullName>
    </submittedName>
</protein>
<dbReference type="Proteomes" id="UP000247702">
    <property type="component" value="Unassembled WGS sequence"/>
</dbReference>
<dbReference type="CDD" id="cd00067">
    <property type="entry name" value="GAL4"/>
    <property type="match status" value="1"/>
</dbReference>
<evidence type="ECO:0000313" key="11">
    <source>
        <dbReference type="EMBL" id="GES89123.1"/>
    </source>
</evidence>
<dbReference type="GO" id="GO:0003677">
    <property type="term" value="F:DNA binding"/>
    <property type="evidence" value="ECO:0007669"/>
    <property type="project" value="UniProtKB-KW"/>
</dbReference>
<feature type="compositionally biased region" description="Polar residues" evidence="8">
    <location>
        <begin position="868"/>
        <end position="887"/>
    </location>
</feature>
<dbReference type="GO" id="GO:0008270">
    <property type="term" value="F:zinc ion binding"/>
    <property type="evidence" value="ECO:0007669"/>
    <property type="project" value="InterPro"/>
</dbReference>
<feature type="region of interest" description="Disordered" evidence="8">
    <location>
        <begin position="198"/>
        <end position="255"/>
    </location>
</feature>
<gene>
    <name evidence="11" type="ORF">RCL2_001603500</name>
    <name evidence="10" type="ORF">RclHR1_01800016</name>
</gene>
<dbReference type="GO" id="GO:0005634">
    <property type="term" value="C:nucleus"/>
    <property type="evidence" value="ECO:0007669"/>
    <property type="project" value="UniProtKB-SubCell"/>
</dbReference>
<feature type="domain" description="Zn(2)-C6 fungal-type" evidence="9">
    <location>
        <begin position="20"/>
        <end position="50"/>
    </location>
</feature>
<dbReference type="OrthoDB" id="2406834at2759"/>
<feature type="compositionally biased region" description="Low complexity" evidence="8">
    <location>
        <begin position="838"/>
        <end position="863"/>
    </location>
</feature>
<dbReference type="Gene3D" id="4.10.240.10">
    <property type="entry name" value="Zn(2)-C6 fungal-type DNA-binding domain"/>
    <property type="match status" value="1"/>
</dbReference>
<evidence type="ECO:0000256" key="4">
    <source>
        <dbReference type="ARBA" id="ARBA00023015"/>
    </source>
</evidence>
<dbReference type="GO" id="GO:0000981">
    <property type="term" value="F:DNA-binding transcription factor activity, RNA polymerase II-specific"/>
    <property type="evidence" value="ECO:0007669"/>
    <property type="project" value="InterPro"/>
</dbReference>
<comment type="caution">
    <text evidence="10">The sequence shown here is derived from an EMBL/GenBank/DDBJ whole genome shotgun (WGS) entry which is preliminary data.</text>
</comment>
<dbReference type="EMBL" id="BEXD01000891">
    <property type="protein sequence ID" value="GBB90931.1"/>
    <property type="molecule type" value="Genomic_DNA"/>
</dbReference>
<feature type="region of interest" description="Disordered" evidence="8">
    <location>
        <begin position="936"/>
        <end position="956"/>
    </location>
</feature>
<dbReference type="PROSITE" id="PS50048">
    <property type="entry name" value="ZN2_CY6_FUNGAL_2"/>
    <property type="match status" value="1"/>
</dbReference>
<evidence type="ECO:0000256" key="6">
    <source>
        <dbReference type="ARBA" id="ARBA00023163"/>
    </source>
</evidence>
<comment type="subcellular location">
    <subcellularLocation>
        <location evidence="1">Nucleus</location>
    </subcellularLocation>
</comment>
<evidence type="ECO:0000256" key="8">
    <source>
        <dbReference type="SAM" id="MobiDB-lite"/>
    </source>
</evidence>
<reference evidence="11" key="2">
    <citation type="submission" date="2019-10" db="EMBL/GenBank/DDBJ databases">
        <title>Conservation and host-specific expression of non-tandemly repeated heterogenous ribosome RNA gene in arbuscular mycorrhizal fungi.</title>
        <authorList>
            <person name="Maeda T."/>
            <person name="Kobayashi Y."/>
            <person name="Nakagawa T."/>
            <person name="Ezawa T."/>
            <person name="Yamaguchi K."/>
            <person name="Bino T."/>
            <person name="Nishimoto Y."/>
            <person name="Shigenobu S."/>
            <person name="Kawaguchi M."/>
        </authorList>
    </citation>
    <scope>NUCLEOTIDE SEQUENCE</scope>
    <source>
        <strain evidence="11">HR1</strain>
    </source>
</reference>
<evidence type="ECO:0000256" key="2">
    <source>
        <dbReference type="ARBA" id="ARBA00022723"/>
    </source>
</evidence>
<dbReference type="SUPFAM" id="SSF57701">
    <property type="entry name" value="Zn2/Cys6 DNA-binding domain"/>
    <property type="match status" value="1"/>
</dbReference>
<dbReference type="PROSITE" id="PS00463">
    <property type="entry name" value="ZN2_CY6_FUNGAL_1"/>
    <property type="match status" value="1"/>
</dbReference>
<keyword evidence="6" id="KW-0804">Transcription</keyword>
<evidence type="ECO:0000256" key="3">
    <source>
        <dbReference type="ARBA" id="ARBA00022833"/>
    </source>
</evidence>
<keyword evidence="2" id="KW-0479">Metal-binding</keyword>